<dbReference type="InterPro" id="IPR048581">
    <property type="entry name" value="RYDR_Jsol"/>
</dbReference>
<evidence type="ECO:0000256" key="16">
    <source>
        <dbReference type="SAM" id="MobiDB-lite"/>
    </source>
</evidence>
<keyword evidence="9" id="KW-0703">Sarcoplasmic reticulum</keyword>
<evidence type="ECO:0000256" key="15">
    <source>
        <dbReference type="ARBA" id="ARBA00036634"/>
    </source>
</evidence>
<evidence type="ECO:0000259" key="20">
    <source>
        <dbReference type="PROSITE" id="PS50919"/>
    </source>
</evidence>
<dbReference type="PROSITE" id="PS50222">
    <property type="entry name" value="EF_HAND_2"/>
    <property type="match status" value="1"/>
</dbReference>
<dbReference type="Gene3D" id="2.60.120.920">
    <property type="match status" value="3"/>
</dbReference>
<keyword evidence="13" id="KW-1071">Ligand-gated ion channel</keyword>
<feature type="compositionally biased region" description="Basic and acidic residues" evidence="16">
    <location>
        <begin position="4305"/>
        <end position="4320"/>
    </location>
</feature>
<feature type="transmembrane region" description="Helical" evidence="17">
    <location>
        <begin position="4397"/>
        <end position="4418"/>
    </location>
</feature>
<dbReference type="GO" id="GO:0033017">
    <property type="term" value="C:sarcoplasmic reticulum membrane"/>
    <property type="evidence" value="ECO:0007669"/>
    <property type="project" value="UniProtKB-SubCell"/>
</dbReference>
<dbReference type="PROSITE" id="PS50188">
    <property type="entry name" value="B302_SPRY"/>
    <property type="match status" value="3"/>
</dbReference>
<keyword evidence="6" id="KW-0677">Repeat</keyword>
<keyword evidence="3" id="KW-0109">Calcium transport</keyword>
<gene>
    <name evidence="21" type="ORF">EOD39_1397</name>
</gene>
<keyword evidence="11" id="KW-0406">Ion transport</keyword>
<evidence type="ECO:0000256" key="12">
    <source>
        <dbReference type="ARBA" id="ARBA00023136"/>
    </source>
</evidence>
<dbReference type="SUPFAM" id="SSF47473">
    <property type="entry name" value="EF-hand"/>
    <property type="match status" value="1"/>
</dbReference>
<feature type="transmembrane region" description="Helical" evidence="17">
    <location>
        <begin position="4245"/>
        <end position="4264"/>
    </location>
</feature>
<dbReference type="CDD" id="cd12879">
    <property type="entry name" value="SPRY3_RyR"/>
    <property type="match status" value="1"/>
</dbReference>
<dbReference type="InterPro" id="IPR009460">
    <property type="entry name" value="Ryanrecept_TM4-6"/>
</dbReference>
<proteinExistence type="predicted"/>
<dbReference type="InterPro" id="IPR035764">
    <property type="entry name" value="SPRY2_RyR"/>
</dbReference>
<dbReference type="FunFam" id="1.10.287.70:FF:000017">
    <property type="entry name" value="ryanodine receptor isoform X2"/>
    <property type="match status" value="1"/>
</dbReference>
<dbReference type="Pfam" id="PF02026">
    <property type="entry name" value="RyR"/>
    <property type="match status" value="4"/>
</dbReference>
<evidence type="ECO:0000256" key="2">
    <source>
        <dbReference type="ARBA" id="ARBA00022448"/>
    </source>
</evidence>
<evidence type="ECO:0000256" key="4">
    <source>
        <dbReference type="ARBA" id="ARBA00022673"/>
    </source>
</evidence>
<dbReference type="EMBL" id="SCEB01214814">
    <property type="protein sequence ID" value="RXM33023.1"/>
    <property type="molecule type" value="Genomic_DNA"/>
</dbReference>
<feature type="region of interest" description="Disordered" evidence="16">
    <location>
        <begin position="4177"/>
        <end position="4197"/>
    </location>
</feature>
<comment type="catalytic activity">
    <reaction evidence="15">
        <text>Ca(2+)(in) = Ca(2+)(out)</text>
        <dbReference type="Rhea" id="RHEA:29671"/>
        <dbReference type="ChEBI" id="CHEBI:29108"/>
    </reaction>
</comment>
<dbReference type="Gene3D" id="6.20.350.10">
    <property type="match status" value="1"/>
</dbReference>
<evidence type="ECO:0000259" key="19">
    <source>
        <dbReference type="PROSITE" id="PS50222"/>
    </source>
</evidence>
<feature type="compositionally biased region" description="Basic and acidic residues" evidence="16">
    <location>
        <begin position="4180"/>
        <end position="4193"/>
    </location>
</feature>
<evidence type="ECO:0000256" key="6">
    <source>
        <dbReference type="ARBA" id="ARBA00022737"/>
    </source>
</evidence>
<evidence type="ECO:0000313" key="21">
    <source>
        <dbReference type="EMBL" id="RXM33023.1"/>
    </source>
</evidence>
<keyword evidence="22" id="KW-1185">Reference proteome</keyword>
<dbReference type="Gene3D" id="1.10.490.160">
    <property type="match status" value="2"/>
</dbReference>
<evidence type="ECO:0000256" key="9">
    <source>
        <dbReference type="ARBA" id="ARBA00022951"/>
    </source>
</evidence>
<feature type="compositionally biased region" description="Basic and acidic residues" evidence="16">
    <location>
        <begin position="1370"/>
        <end position="1388"/>
    </location>
</feature>
<dbReference type="InterPro" id="IPR015925">
    <property type="entry name" value="Ryanodine_IP3_receptor"/>
</dbReference>
<dbReference type="InterPro" id="IPR000699">
    <property type="entry name" value="RIH_dom"/>
</dbReference>
<dbReference type="GO" id="GO:0005219">
    <property type="term" value="F:ryanodine-sensitive calcium-release channel activity"/>
    <property type="evidence" value="ECO:0007669"/>
    <property type="project" value="InterPro"/>
</dbReference>
<dbReference type="InterPro" id="IPR001870">
    <property type="entry name" value="B30.2/SPRY"/>
</dbReference>
<dbReference type="FunFam" id="2.80.10.50:FF:000016">
    <property type="entry name" value="Ryanodine receptor 2 (Cardiac)"/>
    <property type="match status" value="1"/>
</dbReference>
<dbReference type="InterPro" id="IPR043136">
    <property type="entry name" value="B30.2/SPRY_sf"/>
</dbReference>
<dbReference type="GO" id="GO:0005516">
    <property type="term" value="F:calmodulin binding"/>
    <property type="evidence" value="ECO:0007669"/>
    <property type="project" value="UniProtKB-KW"/>
</dbReference>
<dbReference type="FunFam" id="1.10.490.160:FF:000001">
    <property type="entry name" value="Ryanodine receptor 2 (Cardiac)"/>
    <property type="match status" value="1"/>
</dbReference>
<keyword evidence="7" id="KW-0106">Calcium</keyword>
<dbReference type="PANTHER" id="PTHR46399:SF7">
    <property type="entry name" value="RYANODINE RECEPTOR 2"/>
    <property type="match status" value="1"/>
</dbReference>
<comment type="caution">
    <text evidence="21">The sequence shown here is derived from an EMBL/GenBank/DDBJ whole genome shotgun (WGS) entry which is preliminary data.</text>
</comment>
<dbReference type="InterPro" id="IPR035762">
    <property type="entry name" value="SPRY3_RyR"/>
</dbReference>
<evidence type="ECO:0000313" key="22">
    <source>
        <dbReference type="Proteomes" id="UP000289886"/>
    </source>
</evidence>
<name>A0A444UCW2_ACIRT</name>
<feature type="transmembrane region" description="Helical" evidence="17">
    <location>
        <begin position="4622"/>
        <end position="4644"/>
    </location>
</feature>
<dbReference type="InterPro" id="IPR003032">
    <property type="entry name" value="Ryanodine_rcpt"/>
</dbReference>
<keyword evidence="8" id="KW-0112">Calmodulin-binding</keyword>
<evidence type="ECO:0000256" key="13">
    <source>
        <dbReference type="ARBA" id="ARBA00023286"/>
    </source>
</evidence>
<evidence type="ECO:0000256" key="11">
    <source>
        <dbReference type="ARBA" id="ARBA00023065"/>
    </source>
</evidence>
<feature type="domain" description="B30.2/SPRY" evidence="18">
    <location>
        <begin position="1037"/>
        <end position="1234"/>
    </location>
</feature>
<evidence type="ECO:0000256" key="7">
    <source>
        <dbReference type="ARBA" id="ARBA00022837"/>
    </source>
</evidence>
<reference evidence="21 22" key="1">
    <citation type="submission" date="2019-01" db="EMBL/GenBank/DDBJ databases">
        <title>Draft Genome and Complete Hox-Cluster Characterization of the Sterlet Sturgeon (Acipenser ruthenus).</title>
        <authorList>
            <person name="Wei Q."/>
        </authorList>
    </citation>
    <scope>NUCLEOTIDE SEQUENCE [LARGE SCALE GENOMIC DNA]</scope>
    <source>
        <strain evidence="21">WHYD16114868_AA</strain>
        <tissue evidence="21">Blood</tissue>
    </source>
</reference>
<evidence type="ECO:0000256" key="17">
    <source>
        <dbReference type="SAM" id="Phobius"/>
    </source>
</evidence>
<dbReference type="Gene3D" id="1.10.287.70">
    <property type="match status" value="1"/>
</dbReference>
<dbReference type="InterPro" id="IPR013662">
    <property type="entry name" value="RIH_assoc-dom"/>
</dbReference>
<dbReference type="Pfam" id="PF06459">
    <property type="entry name" value="RR_TM4-6"/>
    <property type="match status" value="1"/>
</dbReference>
<dbReference type="Pfam" id="PF01365">
    <property type="entry name" value="RYDR_ITPR"/>
    <property type="match status" value="2"/>
</dbReference>
<dbReference type="GO" id="GO:0034704">
    <property type="term" value="C:calcium channel complex"/>
    <property type="evidence" value="ECO:0007669"/>
    <property type="project" value="TreeGrafter"/>
</dbReference>
<keyword evidence="21" id="KW-0675">Receptor</keyword>
<dbReference type="Gene3D" id="2.80.10.50">
    <property type="match status" value="2"/>
</dbReference>
<dbReference type="PROSITE" id="PS50919">
    <property type="entry name" value="MIR"/>
    <property type="match status" value="2"/>
</dbReference>
<dbReference type="GO" id="GO:0005790">
    <property type="term" value="C:smooth endoplasmic reticulum"/>
    <property type="evidence" value="ECO:0007669"/>
    <property type="project" value="TreeGrafter"/>
</dbReference>
<keyword evidence="5 17" id="KW-0812">Transmembrane</keyword>
<dbReference type="SUPFAM" id="SSF82109">
    <property type="entry name" value="MIR domain"/>
    <property type="match status" value="1"/>
</dbReference>
<feature type="domain" description="B30.2/SPRY" evidence="18">
    <location>
        <begin position="611"/>
        <end position="821"/>
    </location>
</feature>
<feature type="domain" description="MIR" evidence="20">
    <location>
        <begin position="237"/>
        <end position="292"/>
    </location>
</feature>
<keyword evidence="10 17" id="KW-1133">Transmembrane helix</keyword>
<dbReference type="InterPro" id="IPR035910">
    <property type="entry name" value="RyR/IP3R_RIH_dom_sf"/>
</dbReference>
<feature type="domain" description="B30.2/SPRY" evidence="18">
    <location>
        <begin position="1368"/>
        <end position="1574"/>
    </location>
</feature>
<keyword evidence="14" id="KW-0407">Ion channel</keyword>
<dbReference type="PANTHER" id="PTHR46399">
    <property type="entry name" value="B30.2/SPRY DOMAIN-CONTAINING PROTEIN"/>
    <property type="match status" value="1"/>
</dbReference>
<accession>A0A444UCW2</accession>
<evidence type="ECO:0000256" key="3">
    <source>
        <dbReference type="ARBA" id="ARBA00022568"/>
    </source>
</evidence>
<keyword evidence="2" id="KW-0813">Transport</keyword>
<evidence type="ECO:0000256" key="5">
    <source>
        <dbReference type="ARBA" id="ARBA00022692"/>
    </source>
</evidence>
<dbReference type="InterPro" id="IPR035761">
    <property type="entry name" value="SPRY1_RyR"/>
</dbReference>
<keyword evidence="4" id="KW-0107">Calcium channel</keyword>
<dbReference type="Pfam" id="PF08709">
    <property type="entry name" value="Ins145_P3_rec"/>
    <property type="match status" value="1"/>
</dbReference>
<dbReference type="GO" id="GO:0030018">
    <property type="term" value="C:Z disc"/>
    <property type="evidence" value="ECO:0007669"/>
    <property type="project" value="TreeGrafter"/>
</dbReference>
<dbReference type="GO" id="GO:0006874">
    <property type="term" value="P:intracellular calcium ion homeostasis"/>
    <property type="evidence" value="ECO:0007669"/>
    <property type="project" value="InterPro"/>
</dbReference>
<evidence type="ECO:0000259" key="18">
    <source>
        <dbReference type="PROSITE" id="PS50188"/>
    </source>
</evidence>
<dbReference type="FunFam" id="2.60.120.920:FF:000003">
    <property type="entry name" value="ryanodine receptor isoform X2"/>
    <property type="match status" value="1"/>
</dbReference>
<keyword evidence="12 17" id="KW-0472">Membrane</keyword>
<dbReference type="GO" id="GO:0006941">
    <property type="term" value="P:striated muscle contraction"/>
    <property type="evidence" value="ECO:0007669"/>
    <property type="project" value="TreeGrafter"/>
</dbReference>
<feature type="region of interest" description="Disordered" evidence="16">
    <location>
        <begin position="1362"/>
        <end position="1388"/>
    </location>
</feature>
<dbReference type="CDD" id="cd23291">
    <property type="entry name" value="beta-trefoil_MIR_RyR2"/>
    <property type="match status" value="1"/>
</dbReference>
<evidence type="ECO:0000256" key="14">
    <source>
        <dbReference type="ARBA" id="ARBA00023303"/>
    </source>
</evidence>
<dbReference type="FunFam" id="2.60.120.920:FF:000002">
    <property type="entry name" value="ryanodine receptor isoform X2"/>
    <property type="match status" value="1"/>
</dbReference>
<comment type="subcellular location">
    <subcellularLocation>
        <location evidence="1">Sarcoplasmic reticulum membrane</location>
        <topology evidence="1">Multi-pass membrane protein</topology>
    </subcellularLocation>
</comment>
<dbReference type="Gene3D" id="1.25.10.30">
    <property type="entry name" value="IP3 receptor type 1 binding core, RIH domain"/>
    <property type="match status" value="1"/>
</dbReference>
<dbReference type="Proteomes" id="UP000289886">
    <property type="component" value="Unassembled WGS sequence"/>
</dbReference>
<dbReference type="GO" id="GO:0042383">
    <property type="term" value="C:sarcolemma"/>
    <property type="evidence" value="ECO:0007669"/>
    <property type="project" value="TreeGrafter"/>
</dbReference>
<dbReference type="Gene3D" id="1.10.238.10">
    <property type="entry name" value="EF-hand"/>
    <property type="match status" value="1"/>
</dbReference>
<dbReference type="InterPro" id="IPR002048">
    <property type="entry name" value="EF_hand_dom"/>
</dbReference>
<dbReference type="SMART" id="SM00449">
    <property type="entry name" value="SPRY"/>
    <property type="match status" value="3"/>
</dbReference>
<feature type="region of interest" description="Disordered" evidence="16">
    <location>
        <begin position="4301"/>
        <end position="4321"/>
    </location>
</feature>
<dbReference type="InterPro" id="IPR036300">
    <property type="entry name" value="MIR_dom_sf"/>
</dbReference>
<dbReference type="SUPFAM" id="SSF100909">
    <property type="entry name" value="IP3 receptor type 1 binding core, domain 2"/>
    <property type="match status" value="2"/>
</dbReference>
<protein>
    <submittedName>
        <fullName evidence="21">Ryanodine receptor 2</fullName>
    </submittedName>
</protein>
<dbReference type="InterPro" id="IPR013320">
    <property type="entry name" value="ConA-like_dom_sf"/>
</dbReference>
<dbReference type="InterPro" id="IPR014821">
    <property type="entry name" value="Ins145_P3_rcpt"/>
</dbReference>
<dbReference type="CDD" id="cd12878">
    <property type="entry name" value="SPRY2_RyR"/>
    <property type="match status" value="1"/>
</dbReference>
<dbReference type="Pfam" id="PF02815">
    <property type="entry name" value="MIR"/>
    <property type="match status" value="1"/>
</dbReference>
<feature type="domain" description="MIR" evidence="20">
    <location>
        <begin position="298"/>
        <end position="355"/>
    </location>
</feature>
<feature type="transmembrane region" description="Helical" evidence="17">
    <location>
        <begin position="4206"/>
        <end position="4224"/>
    </location>
</feature>
<dbReference type="CDD" id="cd12877">
    <property type="entry name" value="SPRY1_RyR"/>
    <property type="match status" value="1"/>
</dbReference>
<dbReference type="PRINTS" id="PR00795">
    <property type="entry name" value="RYANODINER"/>
</dbReference>
<dbReference type="FunFam" id="1.10.238.10:FF:000040">
    <property type="entry name" value="Ryanodine receptor 2"/>
    <property type="match status" value="1"/>
</dbReference>
<evidence type="ECO:0000256" key="8">
    <source>
        <dbReference type="ARBA" id="ARBA00022860"/>
    </source>
</evidence>
<evidence type="ECO:0000256" key="10">
    <source>
        <dbReference type="ARBA" id="ARBA00022989"/>
    </source>
</evidence>
<dbReference type="Pfam" id="PF00520">
    <property type="entry name" value="Ion_trans"/>
    <property type="match status" value="1"/>
</dbReference>
<dbReference type="GO" id="GO:0014808">
    <property type="term" value="P:release of sequestered calcium ion into cytosol by sarcoplasmic reticulum"/>
    <property type="evidence" value="ECO:0007669"/>
    <property type="project" value="TreeGrafter"/>
</dbReference>
<dbReference type="InterPro" id="IPR016093">
    <property type="entry name" value="MIR_motif"/>
</dbReference>
<feature type="transmembrane region" description="Helical" evidence="17">
    <location>
        <begin position="4699"/>
        <end position="4722"/>
    </location>
</feature>
<feature type="domain" description="EF-hand" evidence="19">
    <location>
        <begin position="3992"/>
        <end position="4027"/>
    </location>
</feature>
<dbReference type="Pfam" id="PF00622">
    <property type="entry name" value="SPRY"/>
    <property type="match status" value="3"/>
</dbReference>
<dbReference type="InterPro" id="IPR011992">
    <property type="entry name" value="EF-hand-dom_pair"/>
</dbReference>
<dbReference type="Pfam" id="PF08454">
    <property type="entry name" value="RIH_assoc"/>
    <property type="match status" value="1"/>
</dbReference>
<dbReference type="Pfam" id="PF21119">
    <property type="entry name" value="RYDR_Jsol"/>
    <property type="match status" value="1"/>
</dbReference>
<dbReference type="SMART" id="SM00472">
    <property type="entry name" value="MIR"/>
    <property type="match status" value="2"/>
</dbReference>
<organism evidence="21 22">
    <name type="scientific">Acipenser ruthenus</name>
    <name type="common">Sterlet sturgeon</name>
    <dbReference type="NCBI Taxonomy" id="7906"/>
    <lineage>
        <taxon>Eukaryota</taxon>
        <taxon>Metazoa</taxon>
        <taxon>Chordata</taxon>
        <taxon>Craniata</taxon>
        <taxon>Vertebrata</taxon>
        <taxon>Euteleostomi</taxon>
        <taxon>Actinopterygii</taxon>
        <taxon>Chondrostei</taxon>
        <taxon>Acipenseriformes</taxon>
        <taxon>Acipenseridae</taxon>
        <taxon>Acipenser</taxon>
    </lineage>
</organism>
<sequence length="4822" mass="547084">MGRGRRPPIAWRIKADEVVLQCSATVHKEQQKLCLAAEGFGNRLCFLESTSNSKNVPPDLSICTFVLEQSLSVRALQEMLANTEEKAEGAKIYDEGKNIYLYGVGDLLLGRKRNGDTSGYNRSTFLFYPYRPHMGEVTGLFSMGTLSCSGTRTVECSSTDKLAFDVGLQEDTTAQQVFDIISHYYHKTSLFLQHLSYGNGSLHVDAAFQQTLWSVAPICSGSEVAQAIKPLLFSLGVGYLIGGDVLRLLHGHMDECLTVPSGEHGEEQRRTVHYEGGAVSVHARSLWRLETLRVAWSGSHIRWGQPFRLRHVTTGKYLSLMDDKSLLLMDKEKAGVKSTAFCYRSSKEKLDLGIKKEMDGMGVPEIKYGDSVCYIQHVDTCLWLTYQSVDAKSVRMGAVQRKAIMHHEGHMDDGLTLSRSQHEESRTARVIRSTVFLFNRFIRGLDALSKKGKSSSIDLPIESVSLSLQDLIGYFQPPDEHLEHEDKQNRLRTLKNRQNLFQEEGMINLVLECIDRLHVYSSAAHFADVAGKEAGEAWKSILNSLYELLAALIRGNRKNCAQFSGSLDWLISRLERLEASSGILEVLHCVLVESPEALNIIKEGHIKSIISLLDKHGRNHKVLDVLCSLCVCHGVAVRSNQHLICDNLLPGRDLLLQTRLVNHVSSMRPNIFLGISEGSAQYRKWYYELIVDHVETFVTAEATHLRVGWASTDGYSPYPGGGEGWGGNGVGDDLYSYGFDGLHLWSGCIARTVNSPNQHLLRVDDVVSCCLDLSAPSISFRINGQPVQGMFENFNSDGLFFPVASFSAGVKVRFLLGGRHGEFKFLPPPGYAPCFEALLPREKMRLEPSRVYKQDHNGTRDLLGPTVTLRLAAFTPTPVDTSQIILPPHLERIREKLAENIHELWVMNKIELGWTYGSVRDDNKRQHPCLVEFCKLPEQERNYNLQMSLETLKTLLALGCHVGIADEHAEEKVKNLKLPSNYELSSGYKPAPMDLGHLKLTSTQEAMVDKLAENAHNVWARDRIRQGWTYGIQQDVKNRRNPRLVPYTLLDERTKKSNKDSLREAVRTVLGYGYNLEAPDQDHAARSDIGGISAERFRIFRAEKTYAVNAGKWYFEFEAVTAGEMRVGWAKPGCLPDRELGSDDQAFVFDGFKAQRWNQGNEHFGRSWQAGDVVGCMVDLNEHTMMFTLNGEVLLDDSGSELAFKDFEVVEGFIPVCSLGVCQVGRMNFGKDVSTLKYFTICGLQEGYEPFAVNMNRDITMWLSKRLPQFIPVPSNHEHIEVTRIDGTIDSSPCLKVTQRSFGSQNSHTEIFFFRLSMPVECAESFARTAGGSLSSSFFSPKKDLEDFDADSDFEVLMKTAHGHLGSNGPEKEKESLKDEFNNHKDYTQEKPSRLKQRFLLKRTKPDYSTNHSSARLSEDVLADDRDDFEYLMQTSTYYYSVRIFPGQEPTNVWVGWITSDFHQYDQAFELEKIRTVTVTLGDEKGKVHESMKRSNCYMVWAGESTSPGQGRNNNGLEIGCLVDTSAGLLTFTANGKEMSPYYQVEPSTKLFPAVFAQATSPNVFQFELGRIKNVMPLSAGLFKSERKNPTPQCPPRLHVQFLTPVLWSRVPNHFLKVETSRVSERHGWQVQCSEALQFMCLHIPEENRSIDILELTEQEDLLKFHYHALRLHSAVCALGNNRVAHALCSHLDEAQLLYAIENKYMPGLLRTGYYDLLIDIHLSTYATARLMMNNEYIVPMTEETKSITLFPDEKKKHGLPGIGLSTSLRPRMRFSSPSFVRVSGEYFQYSPEFPLEVLKTKTIEMLTEAVQEGSLHVRDPVGGSTEFLFVPLIKLFYTLLIMGVFHNGDLKNILQLIEPSVFSEETSQEEAEDPEYDGIKGALRIEGPGGEEELRSEKVPKKGLLQMKLPEPVKLQMCHLLQYLCDCQVRHRIEAVVAFSDDFVASLQDNQRFRYNEVMQALNMSAALTARKTKEFRSPPQEQINMLLNFKDEKQDCPCPEGIRELLLDFHEDLMTHCGIELDDDKANEGDCDFTIRGRLLYLVEKVAYLKNKMSDLPKKKKAKKPSTLQQLISETMVRWAQESVIEDPELVRAMFVLLHRQYDGVGGQVQALPKTYTINSVSVEDTINLLASLGQIRSLLSVRMGKEEEKLMIRGLGDIMNNKVFYQHPNLMRALGMHETVMEVMVNVLGGGESKEITFPKMVANCCRFLCYFCRISRQNQKAMFDHLSYLLENSSVGLASPSMRGSTPLDVAAASVMDNNELALALREPDLEKVVQYLAGCGLQSCSMLVSKGYPDIGWNPVEGERYLDFLRFAVFCNGESVEENANVVVRLLIRRPECFGPALRGEGGNGLLAAMEEAIKISEDPARDGPSPTSGSSRTLDIMDEEDDTIHTGNAIMTFYAALIDLLGRCAPEMHLIHAGKGEAIRIRAILRSLIPIEDLEGVISIPFPMPTLAKDGTVVEPDMSAGFCPDHKAAMVLFLDRVYGIEDQNFLLHLLEVGFLPDLRAAASLDTAALSATDMALALNRYLCTAVLPLLTKCAPLFAGTEPFASLIDSLLHTVYRLSKGCCLTKAQRDSIEECLLAACGQLRPSMMQHLLRRLVFDVPLLNEHTKMPLKLLTNHYERCWKYYCLPGGWGNFGAASEEELHLSRKLFWGIFDALSQKRYEQELFKLALPCLSAVAGALPPDYMESNYVAMMEKQSSMDAEGNFNPQPADTSNVNVPEKLDYFINKYAEHSHEKWSMDKFANGWVYGEPLCEATKVHPLLKPYKLLLEKEKEVYRWPIKESLKTMLAWGWSIERTREGDALGLHNRARRISQSSQISIDTAHGYSPRPIDMSNVTLSRDLHSMAELLAENYHNIWAKKKKLELEAKGGGSHPLLVPYDTLTAKEKFKDREKAQEILKFFQINGCGVSRGLKELELDTPSIEKRFAYSFLQQLIRYVDEAHQHMLEFDICIPGKGGKIPHEQEIKFFGKVVLPLVDQYFKNHRLYFLSTVSRPLSSGGHASNKEKEMVTSLFCKLGVLVRHRISLFGNDAASIVNCLHILGQTLDARTVMKTGLETVKAALRAFFENSAEDLEQTMENLKLGQFTHTRMQPKGVTQIISYTTGALLPVLSSLFEHVGQNQFGEDLILDDVQVSCYRILGSLYALGTCKSIYVERQRPALGECLAAFAVAFPVSFMEPHLNKHNTYSIYNTKGSRERAALNLPARVEEVCPNIPSLEKSLEEIMELAESGIRYTQMPHVMEVVLPMLCSYMSHWWEHGPENNPEKMDMCCTALTSEHMNTLLGNILKIIYNNLGIDEGAWMKRLAVFSQPIIGKAKPQLLKTHFLPLMEKLKKKAATVLLDEEHMKAEGRGDMSEAELLILDEFTVLARDLYAFYPLLIRFVDYNRAKWLKEPNPEAEELFRMVAEVFIFWAKSHGAVSDQERKKLKRKGDRYSLQTSLIVAALKRLLPVGLNICAPGDQELIALAKNRFSLKDTEDEVRDIIRNNLHLQGKLEDPAIRWQMALYKDLPNRTEDTSDPEKTVERVLDIAHVLFHLEQVEHPQRSKKAVWHKLLSKQRKRAVVACFRMAPLYNLPRHRAVNLFLQGYEKSWIETEEHYFEDKLIEDLAKPGGEEPPEEDEGTKPIDPLHQLILLFSRTALTEKCKLEEDFLYMAYADIMAKSCHDEEDEDGEEVKSFEEKEVEKQKLLYQQVRLHDRGAAEMVLQMISASKGEMGPMVASTLKLGIAILNGGNSTVQQKMLDYLKDKKDVGFFQSLAGLMQSCSVLDLNAFERQNKAEGLGMVTEEGSGEKVMQDDEFTCDLFRFLQLLCEGHNSDFQNYLRTQTGNNTTVNIIISTVDYLLRVQESISDFYWYYSGKDVIDEQGQRNFSKAINVAKQVFNTLTEYIQGPCTGNQQSLAHSRLWDAVVGFLHVFAHMQMKLSQDSSQIELLKELMDLQKDMVVMLLSMLEGNVVNGTIGKQMVDMLVESSNNVEMILKFFDMFLKLKDLTSSDTFKEYDPDAKGLISKRDFHKAMESHKHYTQSETEFLLSCAETDENELLDYEEFVERFHEPAKDIGFNVAVLLTNLSEHMPHDTRLQTFLELAESVLNYFQPYLGRIEIMGSAKRIERVYFEISESSRTQWEKPQVKESKRQFIFDVVNEGGEKEKMELFVNFCEDTIFEMQLAAQLTGERSANKEENEKDKPEEENPEMGFFSINTMRTALFALRYNVMMLMKVLSMKSLKKQMKKMKKMTVKDMIMTLISFYWSMLVGLFHFTFSVSRGFFRIMYSTFLGGSLVEGAKKIKVADLLANMPDPTQDEVRGEGEEIEKKHPDTAMPSEDLADLAVASDDGDLLSDIFGLDLRREGGQYKLMPHNPNASLSELITSPSPPLPPPSPVLRRRHQNYFARNFYNMRMLALFVAFAINFILLFYKVSTSSAVIEEKEVVYTATEKGIPRWNAMDSEPQQFAAVHFVLEESSGYMEPNFQYGKIIAYSQLCTGPHFCDNRSFPNNYWDKFVKRKVMDKYGEFYGRDRISELLGMDKAALDFSDSQEKKKPKKDSSLSAVLNSIDVKYQMWKLGVVFTDNSFLYLAWYMTMSVLGHYNNFFFAAHLLDIAMGFKTLRTILSSVTHNGKQLVLTVGLLAVVVYLYTVVAFNFFRKFYNKSEVGDTPDMKCDDMLTCYMFHMYVGVRAGGGIGDEIEDPAGDEYEIYRIIFDITFFFFVIVILLAIIQGLIIDAFGELRDQQEQVKEDMETKCFICGIGNDYFDTVPHGFETHTLQEHNLANYLFFVMYLINKDETEHTGQESYVWKMYQERCWEFFPAGDCFRKQYEDQLN</sequence>
<dbReference type="InterPro" id="IPR005821">
    <property type="entry name" value="Ion_trans_dom"/>
</dbReference>
<dbReference type="FunFam" id="2.60.120.920:FF:000012">
    <property type="entry name" value="Ryanodine receptor 2 (Cardiac)"/>
    <property type="match status" value="1"/>
</dbReference>
<dbReference type="SUPFAM" id="SSF49899">
    <property type="entry name" value="Concanavalin A-like lectins/glucanases"/>
    <property type="match status" value="3"/>
</dbReference>
<evidence type="ECO:0000256" key="1">
    <source>
        <dbReference type="ARBA" id="ARBA00004326"/>
    </source>
</evidence>
<dbReference type="FunFam" id="1.25.10.30:FF:000002">
    <property type="entry name" value="ryanodine receptor isoform X2"/>
    <property type="match status" value="1"/>
</dbReference>
<dbReference type="InterPro" id="IPR003877">
    <property type="entry name" value="SPRY_dom"/>
</dbReference>
<dbReference type="InterPro" id="IPR013333">
    <property type="entry name" value="Ryan_recept"/>
</dbReference>
<dbReference type="GO" id="GO:0005509">
    <property type="term" value="F:calcium ion binding"/>
    <property type="evidence" value="ECO:0007669"/>
    <property type="project" value="InterPro"/>
</dbReference>